<organism evidence="12 13">
    <name type="scientific">candidate division WOR-3 bacterium</name>
    <dbReference type="NCBI Taxonomy" id="2052148"/>
    <lineage>
        <taxon>Bacteria</taxon>
        <taxon>Bacteria division WOR-3</taxon>
    </lineage>
</organism>
<dbReference type="SMART" id="SM00382">
    <property type="entry name" value="AAA"/>
    <property type="match status" value="2"/>
</dbReference>
<dbReference type="PIRSF" id="PIRSF006485">
    <property type="entry name" value="GTP-binding_EngA"/>
    <property type="match status" value="1"/>
</dbReference>
<evidence type="ECO:0000256" key="8">
    <source>
        <dbReference type="HAMAP-Rule" id="MF_00195"/>
    </source>
</evidence>
<evidence type="ECO:0000313" key="12">
    <source>
        <dbReference type="EMBL" id="MBM3330731.1"/>
    </source>
</evidence>
<dbReference type="InterPro" id="IPR032859">
    <property type="entry name" value="KH_dom-like"/>
</dbReference>
<protein>
    <recommendedName>
        <fullName evidence="2 8">GTPase Der</fullName>
    </recommendedName>
    <alternativeName>
        <fullName evidence="7 8">GTP-binding protein EngA</fullName>
    </alternativeName>
</protein>
<dbReference type="PROSITE" id="PS51712">
    <property type="entry name" value="G_ENGA"/>
    <property type="match status" value="1"/>
</dbReference>
<dbReference type="GO" id="GO:0005525">
    <property type="term" value="F:GTP binding"/>
    <property type="evidence" value="ECO:0007669"/>
    <property type="project" value="UniProtKB-UniRule"/>
</dbReference>
<dbReference type="PRINTS" id="PR00326">
    <property type="entry name" value="GTP1OBG"/>
</dbReference>
<dbReference type="CDD" id="cd01894">
    <property type="entry name" value="EngA1"/>
    <property type="match status" value="1"/>
</dbReference>
<dbReference type="GO" id="GO:0043022">
    <property type="term" value="F:ribosome binding"/>
    <property type="evidence" value="ECO:0007669"/>
    <property type="project" value="TreeGrafter"/>
</dbReference>
<evidence type="ECO:0000256" key="2">
    <source>
        <dbReference type="ARBA" id="ARBA00020953"/>
    </source>
</evidence>
<evidence type="ECO:0000256" key="3">
    <source>
        <dbReference type="ARBA" id="ARBA00022517"/>
    </source>
</evidence>
<dbReference type="NCBIfam" id="TIGR00231">
    <property type="entry name" value="small_GTP"/>
    <property type="match status" value="2"/>
</dbReference>
<reference evidence="12" key="1">
    <citation type="submission" date="2019-03" db="EMBL/GenBank/DDBJ databases">
        <title>Lake Tanganyika Metagenome-Assembled Genomes (MAGs).</title>
        <authorList>
            <person name="Tran P."/>
        </authorList>
    </citation>
    <scope>NUCLEOTIDE SEQUENCE</scope>
    <source>
        <strain evidence="12">K_DeepCast_150m_m2_040</strain>
    </source>
</reference>
<keyword evidence="3 8" id="KW-0690">Ribosome biogenesis</keyword>
<dbReference type="FunFam" id="3.40.50.300:FF:000494">
    <property type="entry name" value="tRNA modification GTPase MnmE"/>
    <property type="match status" value="1"/>
</dbReference>
<evidence type="ECO:0000256" key="1">
    <source>
        <dbReference type="ARBA" id="ARBA00008279"/>
    </source>
</evidence>
<dbReference type="PANTHER" id="PTHR43834:SF6">
    <property type="entry name" value="GTPASE DER"/>
    <property type="match status" value="1"/>
</dbReference>
<dbReference type="InterPro" id="IPR016484">
    <property type="entry name" value="GTPase_Der"/>
</dbReference>
<sequence>MVLELRTHSCRMQLLNSDYRRVSICGIIPAMVAIVGRPNTGKSTLFNRLVGGRVSITLQEPGITRDRVIREAEWLGRRFRVVDTGGLIPNSKVEMNREVERQVQIALDEARVIVVVVDGSLGLQPLDEEIAARLRRAGREFVVAVNKLDIKRKFEEAEYHRLGGAALVRISAELGTGVDDLLDAVLTRLPENERAKRADVLSLTIIGRPNVGKSSLMNYLLGHSRAIVTAAPGTTRDVIEESFELEGKTYRLLDTAGIRRKPRVSEPVEYYSVTRAIEQIRHCDVALVMFDAFDGPNNQDKRIVNLVEERSRGLVVIANKMDTVPDKLKEKVRDWVKKELSFVNYAPVMYTSVLQGLGVTAAVHEARRVWENGGRQVPGTKLREQILPLLEQNQPRFDCRVVALTQVGTRPPTFRLRVTRPKVLTPAYERFVIAEIRKRYKFVGYPIRIRVTR</sequence>
<accession>A0A938BP20</accession>
<dbReference type="Pfam" id="PF14714">
    <property type="entry name" value="KH_dom-like"/>
    <property type="match status" value="1"/>
</dbReference>
<dbReference type="InterPro" id="IPR005225">
    <property type="entry name" value="Small_GTP-bd"/>
</dbReference>
<dbReference type="EMBL" id="VGIR01000009">
    <property type="protein sequence ID" value="MBM3330731.1"/>
    <property type="molecule type" value="Genomic_DNA"/>
</dbReference>
<keyword evidence="5 8" id="KW-0547">Nucleotide-binding</keyword>
<dbReference type="HAMAP" id="MF_00195">
    <property type="entry name" value="GTPase_Der"/>
    <property type="match status" value="1"/>
</dbReference>
<comment type="caution">
    <text evidence="12">The sequence shown here is derived from an EMBL/GenBank/DDBJ whole genome shotgun (WGS) entry which is preliminary data.</text>
</comment>
<dbReference type="InterPro" id="IPR015946">
    <property type="entry name" value="KH_dom-like_a/b"/>
</dbReference>
<feature type="binding site" evidence="8">
    <location>
        <begin position="207"/>
        <end position="214"/>
    </location>
    <ligand>
        <name>GTP</name>
        <dbReference type="ChEBI" id="CHEBI:37565"/>
        <label>2</label>
    </ligand>
</feature>
<keyword evidence="6 8" id="KW-0342">GTP-binding</keyword>
<comment type="caution">
    <text evidence="8">Lacks conserved residue(s) required for the propagation of feature annotation.</text>
</comment>
<comment type="function">
    <text evidence="8 10">GTPase that plays an essential role in the late steps of ribosome biogenesis.</text>
</comment>
<evidence type="ECO:0000313" key="13">
    <source>
        <dbReference type="Proteomes" id="UP000779900"/>
    </source>
</evidence>
<comment type="similarity">
    <text evidence="1 8 9 10">Belongs to the TRAFAC class TrmE-Era-EngA-EngB-Septin-like GTPase superfamily. EngA (Der) GTPase family.</text>
</comment>
<feature type="binding site" evidence="8">
    <location>
        <begin position="83"/>
        <end position="87"/>
    </location>
    <ligand>
        <name>GTP</name>
        <dbReference type="ChEBI" id="CHEBI:37565"/>
        <label>1</label>
    </ligand>
</feature>
<proteinExistence type="inferred from homology"/>
<evidence type="ECO:0000256" key="4">
    <source>
        <dbReference type="ARBA" id="ARBA00022737"/>
    </source>
</evidence>
<dbReference type="InterPro" id="IPR003593">
    <property type="entry name" value="AAA+_ATPase"/>
</dbReference>
<dbReference type="Pfam" id="PF01926">
    <property type="entry name" value="MMR_HSR1"/>
    <property type="match status" value="2"/>
</dbReference>
<dbReference type="PANTHER" id="PTHR43834">
    <property type="entry name" value="GTPASE DER"/>
    <property type="match status" value="1"/>
</dbReference>
<dbReference type="SUPFAM" id="SSF52540">
    <property type="entry name" value="P-loop containing nucleoside triphosphate hydrolases"/>
    <property type="match status" value="2"/>
</dbReference>
<dbReference type="Proteomes" id="UP000779900">
    <property type="component" value="Unassembled WGS sequence"/>
</dbReference>
<feature type="binding site" evidence="8">
    <location>
        <begin position="319"/>
        <end position="322"/>
    </location>
    <ligand>
        <name>GTP</name>
        <dbReference type="ChEBI" id="CHEBI:37565"/>
        <label>2</label>
    </ligand>
</feature>
<gene>
    <name evidence="8 12" type="primary">der</name>
    <name evidence="12" type="ORF">FJY68_02625</name>
</gene>
<evidence type="ECO:0000259" key="11">
    <source>
        <dbReference type="PROSITE" id="PS51712"/>
    </source>
</evidence>
<evidence type="ECO:0000256" key="7">
    <source>
        <dbReference type="ARBA" id="ARBA00032345"/>
    </source>
</evidence>
<dbReference type="AlphaFoldDB" id="A0A938BP20"/>
<feature type="binding site" evidence="8">
    <location>
        <begin position="146"/>
        <end position="149"/>
    </location>
    <ligand>
        <name>GTP</name>
        <dbReference type="ChEBI" id="CHEBI:37565"/>
        <label>1</label>
    </ligand>
</feature>
<feature type="domain" description="EngA-type G" evidence="11">
    <location>
        <begin position="30"/>
        <end position="193"/>
    </location>
</feature>
<dbReference type="InterPro" id="IPR027417">
    <property type="entry name" value="P-loop_NTPase"/>
</dbReference>
<dbReference type="Gene3D" id="3.40.50.300">
    <property type="entry name" value="P-loop containing nucleotide triphosphate hydrolases"/>
    <property type="match status" value="2"/>
</dbReference>
<dbReference type="InterPro" id="IPR006073">
    <property type="entry name" value="GTP-bd"/>
</dbReference>
<dbReference type="NCBIfam" id="TIGR03594">
    <property type="entry name" value="GTPase_EngA"/>
    <property type="match status" value="1"/>
</dbReference>
<dbReference type="CDD" id="cd01895">
    <property type="entry name" value="EngA2"/>
    <property type="match status" value="1"/>
</dbReference>
<name>A0A938BP20_UNCW3</name>
<keyword evidence="4 10" id="KW-0677">Repeat</keyword>
<evidence type="ECO:0000256" key="10">
    <source>
        <dbReference type="RuleBase" id="RU004481"/>
    </source>
</evidence>
<evidence type="ECO:0000256" key="6">
    <source>
        <dbReference type="ARBA" id="ARBA00023134"/>
    </source>
</evidence>
<dbReference type="Gene3D" id="3.30.300.20">
    <property type="match status" value="1"/>
</dbReference>
<feature type="binding site" evidence="8">
    <location>
        <begin position="254"/>
        <end position="258"/>
    </location>
    <ligand>
        <name>GTP</name>
        <dbReference type="ChEBI" id="CHEBI:37565"/>
        <label>2</label>
    </ligand>
</feature>
<comment type="subunit">
    <text evidence="8">Associates with the 50S ribosomal subunit.</text>
</comment>
<dbReference type="InterPro" id="IPR031166">
    <property type="entry name" value="G_ENGA"/>
</dbReference>
<evidence type="ECO:0000256" key="9">
    <source>
        <dbReference type="PROSITE-ProRule" id="PRU01049"/>
    </source>
</evidence>
<evidence type="ECO:0000256" key="5">
    <source>
        <dbReference type="ARBA" id="ARBA00022741"/>
    </source>
</evidence>
<dbReference type="GO" id="GO:0042254">
    <property type="term" value="P:ribosome biogenesis"/>
    <property type="evidence" value="ECO:0007669"/>
    <property type="project" value="UniProtKB-KW"/>
</dbReference>